<comment type="caution">
    <text evidence="1">The sequence shown here is derived from an EMBL/GenBank/DDBJ whole genome shotgun (WGS) entry which is preliminary data.</text>
</comment>
<accession>A0ACC4DBG5</accession>
<dbReference type="EMBL" id="JBGNUJ010000011">
    <property type="protein sequence ID" value="KAL3953716.1"/>
    <property type="molecule type" value="Genomic_DNA"/>
</dbReference>
<organism evidence="1 2">
    <name type="scientific">Purpureocillium lilacinum</name>
    <name type="common">Paecilomyces lilacinus</name>
    <dbReference type="NCBI Taxonomy" id="33203"/>
    <lineage>
        <taxon>Eukaryota</taxon>
        <taxon>Fungi</taxon>
        <taxon>Dikarya</taxon>
        <taxon>Ascomycota</taxon>
        <taxon>Pezizomycotina</taxon>
        <taxon>Sordariomycetes</taxon>
        <taxon>Hypocreomycetidae</taxon>
        <taxon>Hypocreales</taxon>
        <taxon>Ophiocordycipitaceae</taxon>
        <taxon>Purpureocillium</taxon>
    </lineage>
</organism>
<evidence type="ECO:0000313" key="2">
    <source>
        <dbReference type="Proteomes" id="UP001638806"/>
    </source>
</evidence>
<proteinExistence type="predicted"/>
<name>A0ACC4DBG5_PURLI</name>
<reference evidence="1" key="1">
    <citation type="submission" date="2024-12" db="EMBL/GenBank/DDBJ databases">
        <title>Comparative genomics and development of molecular markers within Purpureocillium lilacinum and among Purpureocillium species.</title>
        <authorList>
            <person name="Yeh Z.-Y."/>
            <person name="Ni N.-T."/>
            <person name="Lo P.-H."/>
            <person name="Mushyakhwo K."/>
            <person name="Lin C.-F."/>
            <person name="Nai Y.-S."/>
        </authorList>
    </citation>
    <scope>NUCLEOTIDE SEQUENCE</scope>
    <source>
        <strain evidence="1">NCHU-NPUST-175</strain>
    </source>
</reference>
<gene>
    <name evidence="1" type="ORF">ACCO45_011672</name>
</gene>
<sequence>MTQRKGLRRKYPATFSEWVCGISVEDALGPRTPAQPQPQRKVVRVEITTDDETEEDSLKPSLNAPRVGYRRQKVRFEDTPKKSALKKATTNATESDSDLSSKDGAADSESSDTAPEKTSNTKKNGQDESTSEAGSDTEGSAKCAKCAQRRKKVGVSTKDGEKQCASDSEGSQSSTDSAPKGKKHGKQAKSNKDAATAAKERNDASEADDEASDSGKTTADEADAPAKKSNAKNKQQGNKKGSGKQPQGSGDKGQKAQKKQESQHDKAQASNATKTVPTKKQKSSEKKAEAGKHRHDNKKGDYPEAYLAPHPRRPHLIEPIRAEVVQTEKVVEGPEDPPPNAYYDAEHGVLRVYHGPVYGNHYSQPLYPRRDASARPLPVGMPHPLHNPYYYGFNQVPPREGNGNEPVTQGMPMPAWGAVYPPHGYMTGYQAGPFGPWQPDINAHNTNAANNAAADANVTGTRGVFSLVEDKSGTTSSNFKDKDGQNNVTPGSIKDFKGHDNPYLPKRDRSTFSTYGSRVPSNASHASRAANAKAAVPRNDGTNDTGTGQPSEGTWDNNAQSQEQGQWGSNEDQNQGWDSQQTNGTGDNGGWGSASNGGNGETNGNSGWGDSGKDVSKTKGGWDNESNKANNTSGWDGDAQAGDAPTEPASQWGDSGETDNSAPSVVNNNNVMPGSWDAPAAAPAWGDTSMAASTNGKVDAPGW</sequence>
<keyword evidence="2" id="KW-1185">Reference proteome</keyword>
<evidence type="ECO:0000313" key="1">
    <source>
        <dbReference type="EMBL" id="KAL3953716.1"/>
    </source>
</evidence>
<dbReference type="Proteomes" id="UP001638806">
    <property type="component" value="Unassembled WGS sequence"/>
</dbReference>
<protein>
    <submittedName>
        <fullName evidence="1">Uncharacterized protein</fullName>
    </submittedName>
</protein>